<evidence type="ECO:0000313" key="2">
    <source>
        <dbReference type="Proteomes" id="UP000823388"/>
    </source>
</evidence>
<evidence type="ECO:0000313" key="1">
    <source>
        <dbReference type="EMBL" id="KAG2597948.1"/>
    </source>
</evidence>
<gene>
    <name evidence="1" type="ORF">PVAP13_5KG282800</name>
</gene>
<dbReference type="EMBL" id="CM029045">
    <property type="protein sequence ID" value="KAG2597948.1"/>
    <property type="molecule type" value="Genomic_DNA"/>
</dbReference>
<sequence length="79" mass="8835">MQILYPVTQGEQPICSRTGDASSPPCRSLHFIGDGQLPSPCIPLRRAQVRLIRWTATTVYASLSDLYCSHLHIWLLQVA</sequence>
<comment type="caution">
    <text evidence="1">The sequence shown here is derived from an EMBL/GenBank/DDBJ whole genome shotgun (WGS) entry which is preliminary data.</text>
</comment>
<dbReference type="AlphaFoldDB" id="A0A8T0SLP1"/>
<dbReference type="Proteomes" id="UP000823388">
    <property type="component" value="Chromosome 5K"/>
</dbReference>
<protein>
    <submittedName>
        <fullName evidence="1">Uncharacterized protein</fullName>
    </submittedName>
</protein>
<name>A0A8T0SLP1_PANVG</name>
<organism evidence="1 2">
    <name type="scientific">Panicum virgatum</name>
    <name type="common">Blackwell switchgrass</name>
    <dbReference type="NCBI Taxonomy" id="38727"/>
    <lineage>
        <taxon>Eukaryota</taxon>
        <taxon>Viridiplantae</taxon>
        <taxon>Streptophyta</taxon>
        <taxon>Embryophyta</taxon>
        <taxon>Tracheophyta</taxon>
        <taxon>Spermatophyta</taxon>
        <taxon>Magnoliopsida</taxon>
        <taxon>Liliopsida</taxon>
        <taxon>Poales</taxon>
        <taxon>Poaceae</taxon>
        <taxon>PACMAD clade</taxon>
        <taxon>Panicoideae</taxon>
        <taxon>Panicodae</taxon>
        <taxon>Paniceae</taxon>
        <taxon>Panicinae</taxon>
        <taxon>Panicum</taxon>
        <taxon>Panicum sect. Hiantes</taxon>
    </lineage>
</organism>
<proteinExistence type="predicted"/>
<accession>A0A8T0SLP1</accession>
<reference evidence="1" key="1">
    <citation type="submission" date="2020-05" db="EMBL/GenBank/DDBJ databases">
        <title>WGS assembly of Panicum virgatum.</title>
        <authorList>
            <person name="Lovell J.T."/>
            <person name="Jenkins J."/>
            <person name="Shu S."/>
            <person name="Juenger T.E."/>
            <person name="Schmutz J."/>
        </authorList>
    </citation>
    <scope>NUCLEOTIDE SEQUENCE</scope>
    <source>
        <strain evidence="1">AP13</strain>
    </source>
</reference>
<keyword evidence="2" id="KW-1185">Reference proteome</keyword>